<keyword evidence="2" id="KW-0804">Transcription</keyword>
<gene>
    <name evidence="4" type="ORF">SK854_06945</name>
</gene>
<proteinExistence type="predicted"/>
<name>A0ABU4UQR4_9PSEU</name>
<dbReference type="RefSeq" id="WP_319974154.1">
    <property type="nucleotide sequence ID" value="NZ_JAXAVU010000004.1"/>
</dbReference>
<dbReference type="SMART" id="SM01012">
    <property type="entry name" value="ANTAR"/>
    <property type="match status" value="1"/>
</dbReference>
<feature type="domain" description="ANTAR" evidence="3">
    <location>
        <begin position="165"/>
        <end position="226"/>
    </location>
</feature>
<reference evidence="4 5" key="1">
    <citation type="submission" date="2023-11" db="EMBL/GenBank/DDBJ databases">
        <title>Lentzea sokolovensis, sp. nov., Lentzea kristufkii, sp. nov., and Lentzea miocenensis, sp. nov., rare actinobacteria from Sokolov Coal Basin, Miocene lacustrine sediment, Czech Republic.</title>
        <authorList>
            <person name="Lara A."/>
            <person name="Kotroba L."/>
            <person name="Nouioui I."/>
            <person name="Neumann-Schaal M."/>
            <person name="Mast Y."/>
            <person name="Chronakova A."/>
        </authorList>
    </citation>
    <scope>NUCLEOTIDE SEQUENCE [LARGE SCALE GENOMIC DNA]</scope>
    <source>
        <strain evidence="4 5">BCCO 10_0061</strain>
    </source>
</reference>
<dbReference type="SUPFAM" id="SSF55781">
    <property type="entry name" value="GAF domain-like"/>
    <property type="match status" value="1"/>
</dbReference>
<dbReference type="Pfam" id="PF13185">
    <property type="entry name" value="GAF_2"/>
    <property type="match status" value="1"/>
</dbReference>
<dbReference type="Gene3D" id="3.30.450.40">
    <property type="match status" value="1"/>
</dbReference>
<dbReference type="Pfam" id="PF03861">
    <property type="entry name" value="ANTAR"/>
    <property type="match status" value="1"/>
</dbReference>
<keyword evidence="5" id="KW-1185">Reference proteome</keyword>
<protein>
    <submittedName>
        <fullName evidence="4">GAF and ANTAR domain-containing protein</fullName>
    </submittedName>
</protein>
<dbReference type="Proteomes" id="UP001285352">
    <property type="component" value="Unassembled WGS sequence"/>
</dbReference>
<dbReference type="InterPro" id="IPR003018">
    <property type="entry name" value="GAF"/>
</dbReference>
<organism evidence="4 5">
    <name type="scientific">Lentzea sokolovensis</name>
    <dbReference type="NCBI Taxonomy" id="3095429"/>
    <lineage>
        <taxon>Bacteria</taxon>
        <taxon>Bacillati</taxon>
        <taxon>Actinomycetota</taxon>
        <taxon>Actinomycetes</taxon>
        <taxon>Pseudonocardiales</taxon>
        <taxon>Pseudonocardiaceae</taxon>
        <taxon>Lentzea</taxon>
    </lineage>
</organism>
<keyword evidence="1" id="KW-0805">Transcription regulation</keyword>
<evidence type="ECO:0000256" key="1">
    <source>
        <dbReference type="ARBA" id="ARBA00023015"/>
    </source>
</evidence>
<evidence type="ECO:0000313" key="5">
    <source>
        <dbReference type="Proteomes" id="UP001285352"/>
    </source>
</evidence>
<dbReference type="InterPro" id="IPR036388">
    <property type="entry name" value="WH-like_DNA-bd_sf"/>
</dbReference>
<dbReference type="PROSITE" id="PS50921">
    <property type="entry name" value="ANTAR"/>
    <property type="match status" value="1"/>
</dbReference>
<evidence type="ECO:0000259" key="3">
    <source>
        <dbReference type="PROSITE" id="PS50921"/>
    </source>
</evidence>
<comment type="caution">
    <text evidence="4">The sequence shown here is derived from an EMBL/GenBank/DDBJ whole genome shotgun (WGS) entry which is preliminary data.</text>
</comment>
<dbReference type="InterPro" id="IPR005561">
    <property type="entry name" value="ANTAR"/>
</dbReference>
<accession>A0ABU4UQR4</accession>
<dbReference type="Gene3D" id="1.10.10.10">
    <property type="entry name" value="Winged helix-like DNA-binding domain superfamily/Winged helix DNA-binding domain"/>
    <property type="match status" value="1"/>
</dbReference>
<sequence>MSGERLAKVLAHLTGDAAHRDVAMPSEAACEASVALLGVSGAQLTLTRGTGRRAYNYATNQIGTLLENMRFVLGEGPCEHSLRSGVPVLVDDLDSWENHERWPLFTLSAGATGARAVFVFPLRSGAIHLGALVLHRTSPGPLTSEQVADAHVVTDVVMSLVLDELTRVHVEVPPPTGMPLRQAEVHQAIGMLSVQLGVSMDEALVRLRAYSFAQDKPVVEVARDVVTRHLRLSPNGRFDPR</sequence>
<evidence type="ECO:0000256" key="2">
    <source>
        <dbReference type="ARBA" id="ARBA00023163"/>
    </source>
</evidence>
<dbReference type="EMBL" id="JAXAVU010000004">
    <property type="protein sequence ID" value="MDX8141837.1"/>
    <property type="molecule type" value="Genomic_DNA"/>
</dbReference>
<evidence type="ECO:0000313" key="4">
    <source>
        <dbReference type="EMBL" id="MDX8141837.1"/>
    </source>
</evidence>
<dbReference type="InterPro" id="IPR029016">
    <property type="entry name" value="GAF-like_dom_sf"/>
</dbReference>